<dbReference type="EMBL" id="CH954178">
    <property type="protein sequence ID" value="EDV52772.2"/>
    <property type="molecule type" value="Genomic_DNA"/>
</dbReference>
<organism evidence="2 3">
    <name type="scientific">Drosophila erecta</name>
    <name type="common">Fruit fly</name>
    <dbReference type="NCBI Taxonomy" id="7220"/>
    <lineage>
        <taxon>Eukaryota</taxon>
        <taxon>Metazoa</taxon>
        <taxon>Ecdysozoa</taxon>
        <taxon>Arthropoda</taxon>
        <taxon>Hexapoda</taxon>
        <taxon>Insecta</taxon>
        <taxon>Pterygota</taxon>
        <taxon>Neoptera</taxon>
        <taxon>Endopterygota</taxon>
        <taxon>Diptera</taxon>
        <taxon>Brachycera</taxon>
        <taxon>Muscomorpha</taxon>
        <taxon>Ephydroidea</taxon>
        <taxon>Drosophilidae</taxon>
        <taxon>Drosophila</taxon>
        <taxon>Sophophora</taxon>
    </lineage>
</organism>
<keyword evidence="1" id="KW-0732">Signal</keyword>
<dbReference type="SMART" id="SM00697">
    <property type="entry name" value="DM8"/>
    <property type="match status" value="1"/>
</dbReference>
<dbReference type="AlphaFoldDB" id="B3NED7"/>
<dbReference type="PANTHER" id="PTHR20898:SF0">
    <property type="entry name" value="DAEDALUS ON 3-RELATED"/>
    <property type="match status" value="1"/>
</dbReference>
<evidence type="ECO:0000256" key="1">
    <source>
        <dbReference type="SAM" id="SignalP"/>
    </source>
</evidence>
<name>B3NED7_DROER</name>
<dbReference type="eggNOG" id="ENOG502TBWI">
    <property type="taxonomic scope" value="Eukaryota"/>
</dbReference>
<protein>
    <submittedName>
        <fullName evidence="2">Uncharacterized protein</fullName>
    </submittedName>
</protein>
<dbReference type="Proteomes" id="UP000008711">
    <property type="component" value="Unassembled WGS sequence"/>
</dbReference>
<dbReference type="InterPro" id="IPR010512">
    <property type="entry name" value="DUF1091"/>
</dbReference>
<proteinExistence type="predicted"/>
<dbReference type="PANTHER" id="PTHR20898">
    <property type="entry name" value="DAEDALUS ON 3-RELATED-RELATED"/>
    <property type="match status" value="1"/>
</dbReference>
<feature type="signal peptide" evidence="1">
    <location>
        <begin position="1"/>
        <end position="25"/>
    </location>
</feature>
<dbReference type="HOGENOM" id="CLU_115563_0_0_1"/>
<dbReference type="Pfam" id="PF06477">
    <property type="entry name" value="DUF1091"/>
    <property type="match status" value="1"/>
</dbReference>
<reference evidence="2 3" key="2">
    <citation type="journal article" date="2008" name="Bioinformatics">
        <title>Assembly reconciliation.</title>
        <authorList>
            <person name="Zimin A.V."/>
            <person name="Smith D.R."/>
            <person name="Sutton G."/>
            <person name="Yorke J.A."/>
        </authorList>
    </citation>
    <scope>NUCLEOTIDE SEQUENCE [LARGE SCALE GENOMIC DNA]</scope>
    <source>
        <strain evidence="2 3">TSC#14021-0224.01</strain>
    </source>
</reference>
<accession>B3NED7</accession>
<sequence length="180" mass="20479">MFTGKLVPFVLGWIVVTVVVKPSVGARMSFKAGDCTYNRSTFSNFSIQIIKTKVMMDMTLVTTLRQGLKAHLGFEFRLAKGKPYQSVYQHDMNYCALIKESQDSIYGRWFTSMLKVGNFATSCPISEGYYYMHGWTLDGSNVPSFLYLGDYRIGGSFFYGRFRKQFYSPLLECSVEAVLS</sequence>
<dbReference type="OrthoDB" id="7853099at2759"/>
<keyword evidence="3" id="KW-1185">Reference proteome</keyword>
<reference evidence="2 3" key="1">
    <citation type="journal article" date="2007" name="Nature">
        <title>Evolution of genes and genomes on the Drosophila phylogeny.</title>
        <authorList>
            <consortium name="Drosophila 12 Genomes Consortium"/>
            <person name="Clark A.G."/>
            <person name="Eisen M.B."/>
            <person name="Smith D.R."/>
            <person name="Bergman C.M."/>
            <person name="Oliver B."/>
            <person name="Markow T.A."/>
            <person name="Kaufman T.C."/>
            <person name="Kellis M."/>
            <person name="Gelbart W."/>
            <person name="Iyer V.N."/>
            <person name="Pollard D.A."/>
            <person name="Sackton T.B."/>
            <person name="Larracuente A.M."/>
            <person name="Singh N.D."/>
            <person name="Abad J.P."/>
            <person name="Abt D.N."/>
            <person name="Adryan B."/>
            <person name="Aguade M."/>
            <person name="Akashi H."/>
            <person name="Anderson W.W."/>
            <person name="Aquadro C.F."/>
            <person name="Ardell D.H."/>
            <person name="Arguello R."/>
            <person name="Artieri C.G."/>
            <person name="Barbash D.A."/>
            <person name="Barker D."/>
            <person name="Barsanti P."/>
            <person name="Batterham P."/>
            <person name="Batzoglou S."/>
            <person name="Begun D."/>
            <person name="Bhutkar A."/>
            <person name="Blanco E."/>
            <person name="Bosak S.A."/>
            <person name="Bradley R.K."/>
            <person name="Brand A.D."/>
            <person name="Brent M.R."/>
            <person name="Brooks A.N."/>
            <person name="Brown R.H."/>
            <person name="Butlin R.K."/>
            <person name="Caggese C."/>
            <person name="Calvi B.R."/>
            <person name="Bernardo de Carvalho A."/>
            <person name="Caspi A."/>
            <person name="Castrezana S."/>
            <person name="Celniker S.E."/>
            <person name="Chang J.L."/>
            <person name="Chapple C."/>
            <person name="Chatterji S."/>
            <person name="Chinwalla A."/>
            <person name="Civetta A."/>
            <person name="Clifton S.W."/>
            <person name="Comeron J.M."/>
            <person name="Costello J.C."/>
            <person name="Coyne J.A."/>
            <person name="Daub J."/>
            <person name="David R.G."/>
            <person name="Delcher A.L."/>
            <person name="Delehaunty K."/>
            <person name="Do C.B."/>
            <person name="Ebling H."/>
            <person name="Edwards K."/>
            <person name="Eickbush T."/>
            <person name="Evans J.D."/>
            <person name="Filipski A."/>
            <person name="Findeiss S."/>
            <person name="Freyhult E."/>
            <person name="Fulton L."/>
            <person name="Fulton R."/>
            <person name="Garcia A.C."/>
            <person name="Gardiner A."/>
            <person name="Garfield D.A."/>
            <person name="Garvin B.E."/>
            <person name="Gibson G."/>
            <person name="Gilbert D."/>
            <person name="Gnerre S."/>
            <person name="Godfrey J."/>
            <person name="Good R."/>
            <person name="Gotea V."/>
            <person name="Gravely B."/>
            <person name="Greenberg A.J."/>
            <person name="Griffiths-Jones S."/>
            <person name="Gross S."/>
            <person name="Guigo R."/>
            <person name="Gustafson E.A."/>
            <person name="Haerty W."/>
            <person name="Hahn M.W."/>
            <person name="Halligan D.L."/>
            <person name="Halpern A.L."/>
            <person name="Halter G.M."/>
            <person name="Han M.V."/>
            <person name="Heger A."/>
            <person name="Hillier L."/>
            <person name="Hinrichs A.S."/>
            <person name="Holmes I."/>
            <person name="Hoskins R.A."/>
            <person name="Hubisz M.J."/>
            <person name="Hultmark D."/>
            <person name="Huntley M.A."/>
            <person name="Jaffe D.B."/>
            <person name="Jagadeeshan S."/>
            <person name="Jeck W.R."/>
            <person name="Johnson J."/>
            <person name="Jones C.D."/>
            <person name="Jordan W.C."/>
            <person name="Karpen G.H."/>
            <person name="Kataoka E."/>
            <person name="Keightley P.D."/>
            <person name="Kheradpour P."/>
            <person name="Kirkness E.F."/>
            <person name="Koerich L.B."/>
            <person name="Kristiansen K."/>
            <person name="Kudrna D."/>
            <person name="Kulathinal R.J."/>
            <person name="Kumar S."/>
            <person name="Kwok R."/>
            <person name="Lander E."/>
            <person name="Langley C.H."/>
            <person name="Lapoint R."/>
            <person name="Lazzaro B.P."/>
            <person name="Lee S.J."/>
            <person name="Levesque L."/>
            <person name="Li R."/>
            <person name="Lin C.F."/>
            <person name="Lin M.F."/>
            <person name="Lindblad-Toh K."/>
            <person name="Llopart A."/>
            <person name="Long M."/>
            <person name="Low L."/>
            <person name="Lozovsky E."/>
            <person name="Lu J."/>
            <person name="Luo M."/>
            <person name="Machado C.A."/>
            <person name="Makalowski W."/>
            <person name="Marzo M."/>
            <person name="Matsuda M."/>
            <person name="Matzkin L."/>
            <person name="McAllister B."/>
            <person name="McBride C.S."/>
            <person name="McKernan B."/>
            <person name="McKernan K."/>
            <person name="Mendez-Lago M."/>
            <person name="Minx P."/>
            <person name="Mollenhauer M.U."/>
            <person name="Montooth K."/>
            <person name="Mount S.M."/>
            <person name="Mu X."/>
            <person name="Myers E."/>
            <person name="Negre B."/>
            <person name="Newfeld S."/>
            <person name="Nielsen R."/>
            <person name="Noor M.A."/>
            <person name="O'Grady P."/>
            <person name="Pachter L."/>
            <person name="Papaceit M."/>
            <person name="Parisi M.J."/>
            <person name="Parisi M."/>
            <person name="Parts L."/>
            <person name="Pedersen J.S."/>
            <person name="Pesole G."/>
            <person name="Phillippy A.M."/>
            <person name="Ponting C.P."/>
            <person name="Pop M."/>
            <person name="Porcelli D."/>
            <person name="Powell J.R."/>
            <person name="Prohaska S."/>
            <person name="Pruitt K."/>
            <person name="Puig M."/>
            <person name="Quesneville H."/>
            <person name="Ram K.R."/>
            <person name="Rand D."/>
            <person name="Rasmussen M.D."/>
            <person name="Reed L.K."/>
            <person name="Reenan R."/>
            <person name="Reily A."/>
            <person name="Remington K.A."/>
            <person name="Rieger T.T."/>
            <person name="Ritchie M.G."/>
            <person name="Robin C."/>
            <person name="Rogers Y.H."/>
            <person name="Rohde C."/>
            <person name="Rozas J."/>
            <person name="Rubenfield M.J."/>
            <person name="Ruiz A."/>
            <person name="Russo S."/>
            <person name="Salzberg S.L."/>
            <person name="Sanchez-Gracia A."/>
            <person name="Saranga D.J."/>
            <person name="Sato H."/>
            <person name="Schaeffer S.W."/>
            <person name="Schatz M.C."/>
            <person name="Schlenke T."/>
            <person name="Schwartz R."/>
            <person name="Segarra C."/>
            <person name="Singh R.S."/>
            <person name="Sirot L."/>
            <person name="Sirota M."/>
            <person name="Sisneros N.B."/>
            <person name="Smith C.D."/>
            <person name="Smith T.F."/>
            <person name="Spieth J."/>
            <person name="Stage D.E."/>
            <person name="Stark A."/>
            <person name="Stephan W."/>
            <person name="Strausberg R.L."/>
            <person name="Strempel S."/>
            <person name="Sturgill D."/>
            <person name="Sutton G."/>
            <person name="Sutton G.G."/>
            <person name="Tao W."/>
            <person name="Teichmann S."/>
            <person name="Tobari Y.N."/>
            <person name="Tomimura Y."/>
            <person name="Tsolas J.M."/>
            <person name="Valente V.L."/>
            <person name="Venter E."/>
            <person name="Venter J.C."/>
            <person name="Vicario S."/>
            <person name="Vieira F.G."/>
            <person name="Vilella A.J."/>
            <person name="Villasante A."/>
            <person name="Walenz B."/>
            <person name="Wang J."/>
            <person name="Wasserman M."/>
            <person name="Watts T."/>
            <person name="Wilson D."/>
            <person name="Wilson R.K."/>
            <person name="Wing R.A."/>
            <person name="Wolfner M.F."/>
            <person name="Wong A."/>
            <person name="Wong G.K."/>
            <person name="Wu C.I."/>
            <person name="Wu G."/>
            <person name="Yamamoto D."/>
            <person name="Yang H.P."/>
            <person name="Yang S.P."/>
            <person name="Yorke J.A."/>
            <person name="Yoshida K."/>
            <person name="Zdobnov E."/>
            <person name="Zhang P."/>
            <person name="Zhang Y."/>
            <person name="Zimin A.V."/>
            <person name="Baldwin J."/>
            <person name="Abdouelleil A."/>
            <person name="Abdulkadir J."/>
            <person name="Abebe A."/>
            <person name="Abera B."/>
            <person name="Abreu J."/>
            <person name="Acer S.C."/>
            <person name="Aftuck L."/>
            <person name="Alexander A."/>
            <person name="An P."/>
            <person name="Anderson E."/>
            <person name="Anderson S."/>
            <person name="Arachi H."/>
            <person name="Azer M."/>
            <person name="Bachantsang P."/>
            <person name="Barry A."/>
            <person name="Bayul T."/>
            <person name="Berlin A."/>
            <person name="Bessette D."/>
            <person name="Bloom T."/>
            <person name="Blye J."/>
            <person name="Boguslavskiy L."/>
            <person name="Bonnet C."/>
            <person name="Boukhgalter B."/>
            <person name="Bourzgui I."/>
            <person name="Brown A."/>
            <person name="Cahill P."/>
            <person name="Channer S."/>
            <person name="Cheshatsang Y."/>
            <person name="Chuda L."/>
            <person name="Citroen M."/>
            <person name="Collymore A."/>
            <person name="Cooke P."/>
            <person name="Costello M."/>
            <person name="D'Aco K."/>
            <person name="Daza R."/>
            <person name="De Haan G."/>
            <person name="DeGray S."/>
            <person name="DeMaso C."/>
            <person name="Dhargay N."/>
            <person name="Dooley K."/>
            <person name="Dooley E."/>
            <person name="Doricent M."/>
            <person name="Dorje P."/>
            <person name="Dorjee K."/>
            <person name="Dupes A."/>
            <person name="Elong R."/>
            <person name="Falk J."/>
            <person name="Farina A."/>
            <person name="Faro S."/>
            <person name="Ferguson D."/>
            <person name="Fisher S."/>
            <person name="Foley C.D."/>
            <person name="Franke A."/>
            <person name="Friedrich D."/>
            <person name="Gadbois L."/>
            <person name="Gearin G."/>
            <person name="Gearin C.R."/>
            <person name="Giannoukos G."/>
            <person name="Goode T."/>
            <person name="Graham J."/>
            <person name="Grandbois E."/>
            <person name="Grewal S."/>
            <person name="Gyaltsen K."/>
            <person name="Hafez N."/>
            <person name="Hagos B."/>
            <person name="Hall J."/>
            <person name="Henson C."/>
            <person name="Hollinger A."/>
            <person name="Honan T."/>
            <person name="Huard M.D."/>
            <person name="Hughes L."/>
            <person name="Hurhula B."/>
            <person name="Husby M.E."/>
            <person name="Kamat A."/>
            <person name="Kanga B."/>
            <person name="Kashin S."/>
            <person name="Khazanovich D."/>
            <person name="Kisner P."/>
            <person name="Lance K."/>
            <person name="Lara M."/>
            <person name="Lee W."/>
            <person name="Lennon N."/>
            <person name="Letendre F."/>
            <person name="LeVine R."/>
            <person name="Lipovsky A."/>
            <person name="Liu X."/>
            <person name="Liu J."/>
            <person name="Liu S."/>
            <person name="Lokyitsang T."/>
            <person name="Lokyitsang Y."/>
            <person name="Lubonja R."/>
            <person name="Lui A."/>
            <person name="MacDonald P."/>
            <person name="Magnisalis V."/>
            <person name="Maru K."/>
            <person name="Matthews C."/>
            <person name="McCusker W."/>
            <person name="McDonough S."/>
            <person name="Mehta T."/>
            <person name="Meldrim J."/>
            <person name="Meneus L."/>
            <person name="Mihai O."/>
            <person name="Mihalev A."/>
            <person name="Mihova T."/>
            <person name="Mittelman R."/>
            <person name="Mlenga V."/>
            <person name="Montmayeur A."/>
            <person name="Mulrain L."/>
            <person name="Navidi A."/>
            <person name="Naylor J."/>
            <person name="Negash T."/>
            <person name="Nguyen T."/>
            <person name="Nguyen N."/>
            <person name="Nicol R."/>
            <person name="Norbu C."/>
            <person name="Norbu N."/>
            <person name="Novod N."/>
            <person name="O'Neill B."/>
            <person name="Osman S."/>
            <person name="Markiewicz E."/>
            <person name="Oyono O.L."/>
            <person name="Patti C."/>
            <person name="Phunkhang P."/>
            <person name="Pierre F."/>
            <person name="Priest M."/>
            <person name="Raghuraman S."/>
            <person name="Rege F."/>
            <person name="Reyes R."/>
            <person name="Rise C."/>
            <person name="Rogov P."/>
            <person name="Ross K."/>
            <person name="Ryan E."/>
            <person name="Settipalli S."/>
            <person name="Shea T."/>
            <person name="Sherpa N."/>
            <person name="Shi L."/>
            <person name="Shih D."/>
            <person name="Sparrow T."/>
            <person name="Spaulding J."/>
            <person name="Stalker J."/>
            <person name="Stange-Thomann N."/>
            <person name="Stavropoulos S."/>
            <person name="Stone C."/>
            <person name="Strader C."/>
            <person name="Tesfaye S."/>
            <person name="Thomson T."/>
            <person name="Thoulutsang Y."/>
            <person name="Thoulutsang D."/>
            <person name="Topham K."/>
            <person name="Topping I."/>
            <person name="Tsamla T."/>
            <person name="Vassiliev H."/>
            <person name="Vo A."/>
            <person name="Wangchuk T."/>
            <person name="Wangdi T."/>
            <person name="Weiand M."/>
            <person name="Wilkinson J."/>
            <person name="Wilson A."/>
            <person name="Yadav S."/>
            <person name="Young G."/>
            <person name="Yu Q."/>
            <person name="Zembek L."/>
            <person name="Zhong D."/>
            <person name="Zimmer A."/>
            <person name="Zwirko Z."/>
            <person name="Jaffe D.B."/>
            <person name="Alvarez P."/>
            <person name="Brockman W."/>
            <person name="Butler J."/>
            <person name="Chin C."/>
            <person name="Gnerre S."/>
            <person name="Grabherr M."/>
            <person name="Kleber M."/>
            <person name="Mauceli E."/>
            <person name="MacCallum I."/>
        </authorList>
    </citation>
    <scope>NUCLEOTIDE SEQUENCE [LARGE SCALE GENOMIC DNA]</scope>
    <source>
        <strain evidence="2 3">TSC#14021-0224.01</strain>
    </source>
</reference>
<gene>
    <name evidence="2" type="primary">Dere\GG16266</name>
    <name evidence="2" type="synonym">dere_GLEANR_16263</name>
    <name evidence="2" type="synonym">GG16266</name>
    <name evidence="2" type="ORF">Dere_GG16266</name>
</gene>
<evidence type="ECO:0000313" key="3">
    <source>
        <dbReference type="Proteomes" id="UP000008711"/>
    </source>
</evidence>
<evidence type="ECO:0000313" key="2">
    <source>
        <dbReference type="EMBL" id="EDV52772.2"/>
    </source>
</evidence>
<feature type="chain" id="PRO_5006455272" evidence="1">
    <location>
        <begin position="26"/>
        <end position="180"/>
    </location>
</feature>